<evidence type="ECO:0000256" key="1">
    <source>
        <dbReference type="SAM" id="Phobius"/>
    </source>
</evidence>
<dbReference type="Proteomes" id="UP001207742">
    <property type="component" value="Unassembled WGS sequence"/>
</dbReference>
<sequence length="154" mass="18081">MYQIGLWLHTGLRWLVLCSLVYTVGRALWGWRFRYSFTATDDRVRHITATIAHLQLMVGATLYFISPLIRFFFSQGKQAMAYREATFFGILHPLCMFTAIILITIGSALAKRRPTDPEKFRTILIWFGIALLLILLAIPWPWFSWVHRPLFRNF</sequence>
<keyword evidence="1" id="KW-0472">Membrane</keyword>
<feature type="transmembrane region" description="Helical" evidence="1">
    <location>
        <begin position="12"/>
        <end position="31"/>
    </location>
</feature>
<name>A0ABT3IQR7_9BACT</name>
<comment type="caution">
    <text evidence="2">The sequence shown here is derived from an EMBL/GenBank/DDBJ whole genome shotgun (WGS) entry which is preliminary data.</text>
</comment>
<keyword evidence="3" id="KW-1185">Reference proteome</keyword>
<feature type="transmembrane region" description="Helical" evidence="1">
    <location>
        <begin position="122"/>
        <end position="143"/>
    </location>
</feature>
<keyword evidence="1" id="KW-0812">Transmembrane</keyword>
<dbReference type="EMBL" id="JAPDNS010000002">
    <property type="protein sequence ID" value="MCW3486318.1"/>
    <property type="molecule type" value="Genomic_DNA"/>
</dbReference>
<keyword evidence="1" id="KW-1133">Transmembrane helix</keyword>
<evidence type="ECO:0000313" key="2">
    <source>
        <dbReference type="EMBL" id="MCW3486318.1"/>
    </source>
</evidence>
<dbReference type="RefSeq" id="WP_264733134.1">
    <property type="nucleotide sequence ID" value="NZ_JAPDNR010000001.1"/>
</dbReference>
<evidence type="ECO:0008006" key="4">
    <source>
        <dbReference type="Google" id="ProtNLM"/>
    </source>
</evidence>
<protein>
    <recommendedName>
        <fullName evidence="4">Cytochrome B</fullName>
    </recommendedName>
</protein>
<proteinExistence type="predicted"/>
<organism evidence="2 3">
    <name type="scientific">Chitinophaga nivalis</name>
    <dbReference type="NCBI Taxonomy" id="2991709"/>
    <lineage>
        <taxon>Bacteria</taxon>
        <taxon>Pseudomonadati</taxon>
        <taxon>Bacteroidota</taxon>
        <taxon>Chitinophagia</taxon>
        <taxon>Chitinophagales</taxon>
        <taxon>Chitinophagaceae</taxon>
        <taxon>Chitinophaga</taxon>
    </lineage>
</organism>
<gene>
    <name evidence="2" type="ORF">OL497_20620</name>
</gene>
<feature type="transmembrane region" description="Helical" evidence="1">
    <location>
        <begin position="85"/>
        <end position="110"/>
    </location>
</feature>
<reference evidence="2 3" key="1">
    <citation type="submission" date="2022-10" db="EMBL/GenBank/DDBJ databases">
        <title>Chitinophaga nivalis PC15 sp. nov., isolated from Pyeongchang county, South Korea.</title>
        <authorList>
            <person name="Trinh H.N."/>
        </authorList>
    </citation>
    <scope>NUCLEOTIDE SEQUENCE [LARGE SCALE GENOMIC DNA]</scope>
    <source>
        <strain evidence="2 3">PC14</strain>
    </source>
</reference>
<evidence type="ECO:0000313" key="3">
    <source>
        <dbReference type="Proteomes" id="UP001207742"/>
    </source>
</evidence>
<feature type="transmembrane region" description="Helical" evidence="1">
    <location>
        <begin position="52"/>
        <end position="73"/>
    </location>
</feature>
<accession>A0ABT3IQR7</accession>